<name>A0A7S3V5N1_9STRA</name>
<sequence>MVYRATVGAAPSGLRTYGDSSTTVMSTEDRNRVFYERLATCQNKGGTGNVITTGQQQQILGINGLNQYRMGQQHIIPVATAGGGAIRYISRVPTTSTREVTNLRQIQQNAGIVGNIARNPIITNVQNIAGNMETLKYSREYGNANGDTLLGNVEMRPSKSGRIIQNGIISINPAANVNALTRKRDGDFLSQQPLPLKKQRILDVAGNSVCHDEYYSRAQLKLSGPDNFELNKLPLSHLAPRQHVSNDVEILAGSFVKGIIANDEVTLGQVNVRAGLEDQVQKIKFRLVELLKSDNVADDTSDGSGMKSYGQGVAYNGNGGKLLSNSTKPISTNNTKVSSNNVSSEIMIDIEAAIDLAAKKSARKAVQLAYIELKNRHDAMLSKQKRTITGDALEEKTPMINSISDERHSEEIDKLKKCHSAQIKALVKEQELFIAELTDKHLKEQQQSRDDKARKLRNCVLASSNALQVVRDVWDVE</sequence>
<proteinExistence type="predicted"/>
<organism evidence="1">
    <name type="scientific">Chaetoceros debilis</name>
    <dbReference type="NCBI Taxonomy" id="122233"/>
    <lineage>
        <taxon>Eukaryota</taxon>
        <taxon>Sar</taxon>
        <taxon>Stramenopiles</taxon>
        <taxon>Ochrophyta</taxon>
        <taxon>Bacillariophyta</taxon>
        <taxon>Coscinodiscophyceae</taxon>
        <taxon>Chaetocerotophycidae</taxon>
        <taxon>Chaetocerotales</taxon>
        <taxon>Chaetocerotaceae</taxon>
        <taxon>Chaetoceros</taxon>
    </lineage>
</organism>
<dbReference type="AlphaFoldDB" id="A0A7S3V5N1"/>
<evidence type="ECO:0000313" key="1">
    <source>
        <dbReference type="EMBL" id="CAE0458403.1"/>
    </source>
</evidence>
<reference evidence="1" key="1">
    <citation type="submission" date="2021-01" db="EMBL/GenBank/DDBJ databases">
        <authorList>
            <person name="Corre E."/>
            <person name="Pelletier E."/>
            <person name="Niang G."/>
            <person name="Scheremetjew M."/>
            <person name="Finn R."/>
            <person name="Kale V."/>
            <person name="Holt S."/>
            <person name="Cochrane G."/>
            <person name="Meng A."/>
            <person name="Brown T."/>
            <person name="Cohen L."/>
        </authorList>
    </citation>
    <scope>NUCLEOTIDE SEQUENCE</scope>
    <source>
        <strain evidence="1">MM31A-1</strain>
    </source>
</reference>
<protein>
    <submittedName>
        <fullName evidence="1">Uncharacterized protein</fullName>
    </submittedName>
</protein>
<dbReference type="EMBL" id="HBIO01004705">
    <property type="protein sequence ID" value="CAE0458403.1"/>
    <property type="molecule type" value="Transcribed_RNA"/>
</dbReference>
<accession>A0A7S3V5N1</accession>
<gene>
    <name evidence="1" type="ORF">CDEB00056_LOCUS3244</name>
</gene>